<dbReference type="Proteomes" id="UP000610611">
    <property type="component" value="Unassembled WGS sequence"/>
</dbReference>
<comment type="caution">
    <text evidence="2">The sequence shown here is derived from an EMBL/GenBank/DDBJ whole genome shotgun (WGS) entry which is preliminary data.</text>
</comment>
<protein>
    <submittedName>
        <fullName evidence="2">Methyltransferase domain-containing protein</fullName>
    </submittedName>
</protein>
<sequence length="286" mass="33239">MNSTLSDEDLNISYLSKTELSKNEEAAWESADKEDLEEVKEWVDKNKSYRTLEYFEHWVGPIKGDILELGAGHCWLSGYLSQMDKVDRVCAVELSESWLRSVAPPVLEYVNADLDLIDFYIGDFLNLEAFGDNEFDIVVFDSAFHHTYHPIELLHEVSRVVKDDGYVLLQREPTLYPPLSPNRLLGPWSITLDNNIPREERQAETPEQNELIYSVEEYELFAHMSGLKLEIYPQLHDSASLRSLRRPLIEYLGKQPQNIKKLIGMRMHTRWFIVLQSKDLPLDDHV</sequence>
<keyword evidence="2" id="KW-0808">Transferase</keyword>
<dbReference type="GO" id="GO:0008757">
    <property type="term" value="F:S-adenosylmethionine-dependent methyltransferase activity"/>
    <property type="evidence" value="ECO:0007669"/>
    <property type="project" value="InterPro"/>
</dbReference>
<dbReference type="Pfam" id="PF08241">
    <property type="entry name" value="Methyltransf_11"/>
    <property type="match status" value="1"/>
</dbReference>
<keyword evidence="2" id="KW-0489">Methyltransferase</keyword>
<dbReference type="AlphaFoldDB" id="A0A847TJB1"/>
<gene>
    <name evidence="2" type="ORF">GOC83_07545</name>
</gene>
<accession>A0A847TJB1</accession>
<dbReference type="SUPFAM" id="SSF53335">
    <property type="entry name" value="S-adenosyl-L-methionine-dependent methyltransferases"/>
    <property type="match status" value="1"/>
</dbReference>
<dbReference type="EMBL" id="WOWB01000001">
    <property type="protein sequence ID" value="NLV05982.1"/>
    <property type="molecule type" value="Genomic_DNA"/>
</dbReference>
<evidence type="ECO:0000259" key="1">
    <source>
        <dbReference type="Pfam" id="PF08241"/>
    </source>
</evidence>
<reference evidence="2" key="1">
    <citation type="submission" date="2019-12" db="EMBL/GenBank/DDBJ databases">
        <title>The whole-genome sequencing of Haloarcula japonica strain pws8.</title>
        <authorList>
            <person name="Verma D.K."/>
            <person name="Gopal K."/>
            <person name="Prasad E.S."/>
        </authorList>
    </citation>
    <scope>NUCLEOTIDE SEQUENCE</scope>
    <source>
        <strain evidence="2">Pws8</strain>
    </source>
</reference>
<evidence type="ECO:0000313" key="3">
    <source>
        <dbReference type="Proteomes" id="UP000610611"/>
    </source>
</evidence>
<dbReference type="GO" id="GO:0032259">
    <property type="term" value="P:methylation"/>
    <property type="evidence" value="ECO:0007669"/>
    <property type="project" value="UniProtKB-KW"/>
</dbReference>
<dbReference type="RefSeq" id="WP_170083138.1">
    <property type="nucleotide sequence ID" value="NZ_WOWB01000001.1"/>
</dbReference>
<dbReference type="InterPro" id="IPR013216">
    <property type="entry name" value="Methyltransf_11"/>
</dbReference>
<evidence type="ECO:0000313" key="2">
    <source>
        <dbReference type="EMBL" id="NLV05982.1"/>
    </source>
</evidence>
<organism evidence="2 3">
    <name type="scientific">Haloarcula rubripromontorii</name>
    <dbReference type="NCBI Taxonomy" id="1705562"/>
    <lineage>
        <taxon>Archaea</taxon>
        <taxon>Methanobacteriati</taxon>
        <taxon>Methanobacteriota</taxon>
        <taxon>Stenosarchaea group</taxon>
        <taxon>Halobacteria</taxon>
        <taxon>Halobacteriales</taxon>
        <taxon>Haloarculaceae</taxon>
        <taxon>Haloarcula</taxon>
    </lineage>
</organism>
<proteinExistence type="predicted"/>
<dbReference type="CDD" id="cd02440">
    <property type="entry name" value="AdoMet_MTases"/>
    <property type="match status" value="1"/>
</dbReference>
<dbReference type="InterPro" id="IPR029063">
    <property type="entry name" value="SAM-dependent_MTases_sf"/>
</dbReference>
<dbReference type="Gene3D" id="3.40.50.150">
    <property type="entry name" value="Vaccinia Virus protein VP39"/>
    <property type="match status" value="1"/>
</dbReference>
<feature type="domain" description="Methyltransferase type 11" evidence="1">
    <location>
        <begin position="67"/>
        <end position="168"/>
    </location>
</feature>
<name>A0A847TJB1_9EURY</name>